<protein>
    <submittedName>
        <fullName evidence="3">Uncharacterized protein LOC129922917</fullName>
    </submittedName>
</protein>
<evidence type="ECO:0000313" key="2">
    <source>
        <dbReference type="Proteomes" id="UP001165740"/>
    </source>
</evidence>
<proteinExistence type="predicted"/>
<keyword evidence="1" id="KW-0812">Transmembrane</keyword>
<accession>A0A9W2YWI4</accession>
<keyword evidence="1" id="KW-1133">Transmembrane helix</keyword>
<name>A0A9W2YWI4_BIOGL</name>
<evidence type="ECO:0000256" key="1">
    <source>
        <dbReference type="SAM" id="Phobius"/>
    </source>
</evidence>
<dbReference type="AlphaFoldDB" id="A0A9W2YWI4"/>
<dbReference type="GeneID" id="129922917"/>
<dbReference type="Proteomes" id="UP001165740">
    <property type="component" value="Chromosome 14"/>
</dbReference>
<keyword evidence="2" id="KW-1185">Reference proteome</keyword>
<feature type="transmembrane region" description="Helical" evidence="1">
    <location>
        <begin position="12"/>
        <end position="30"/>
    </location>
</feature>
<sequence length="244" mass="29153">MFYQFKTCAKKWCLIIEFLTAICLFRIMAYEIQTCQRHLQNKVFVQRHQSSVNVSICFWSFSTNITKVTLQNNKNETRENVFHEWRPSATYFQYLDVRINNLTSSDYTEWSLLLMSDRIMFEGSLFIVRADSKNDVIFSKMKLFHYYSYTAELVCVASNYPRLIQIINRCENLVLYEKYYNPKNYNREMTITFTIEPLNRLLALECKVFDNGYITTSKFQDINLKNAIQVRKDTFEAQNENRST</sequence>
<dbReference type="RefSeq" id="XP_055867108.1">
    <property type="nucleotide sequence ID" value="XM_056011133.1"/>
</dbReference>
<organism evidence="2 3">
    <name type="scientific">Biomphalaria glabrata</name>
    <name type="common">Bloodfluke planorb</name>
    <name type="synonym">Freshwater snail</name>
    <dbReference type="NCBI Taxonomy" id="6526"/>
    <lineage>
        <taxon>Eukaryota</taxon>
        <taxon>Metazoa</taxon>
        <taxon>Spiralia</taxon>
        <taxon>Lophotrochozoa</taxon>
        <taxon>Mollusca</taxon>
        <taxon>Gastropoda</taxon>
        <taxon>Heterobranchia</taxon>
        <taxon>Euthyneura</taxon>
        <taxon>Panpulmonata</taxon>
        <taxon>Hygrophila</taxon>
        <taxon>Lymnaeoidea</taxon>
        <taxon>Planorbidae</taxon>
        <taxon>Biomphalaria</taxon>
    </lineage>
</organism>
<keyword evidence="1" id="KW-0472">Membrane</keyword>
<evidence type="ECO:0000313" key="3">
    <source>
        <dbReference type="RefSeq" id="XP_055867108.1"/>
    </source>
</evidence>
<gene>
    <name evidence="3" type="primary">LOC129922917</name>
</gene>
<reference evidence="3" key="1">
    <citation type="submission" date="2025-08" db="UniProtKB">
        <authorList>
            <consortium name="RefSeq"/>
        </authorList>
    </citation>
    <scope>IDENTIFICATION</scope>
</reference>